<dbReference type="InterPro" id="IPR028941">
    <property type="entry name" value="WHIM2_dom"/>
</dbReference>
<protein>
    <recommendedName>
        <fullName evidence="3">WHIM2 domain-containing protein</fullName>
    </recommendedName>
</protein>
<accession>A0A0D3IM59</accession>
<dbReference type="Pfam" id="PF15613">
    <property type="entry name" value="WSD"/>
    <property type="match status" value="1"/>
</dbReference>
<dbReference type="EnsemblProtists" id="EOD39212">
    <property type="protein sequence ID" value="EOD39212"/>
    <property type="gene ID" value="EMIHUDRAFT_223705"/>
</dbReference>
<keyword evidence="2" id="KW-0539">Nucleus</keyword>
<evidence type="ECO:0000313" key="4">
    <source>
        <dbReference type="EnsemblProtists" id="EOD12344"/>
    </source>
</evidence>
<sequence length="125" mass="13688">MTREVLDAHVALAALAHAEDDEHDDRRRRAAMAQLCVRTESLGVDRSGRRYWALDRRAAAEGGGRGEGGEGEGSAAVWAEPRAAAQAGWWELYRGSACAQLAKSLDPRGVRERALQLEMRSRFGV</sequence>
<dbReference type="Proteomes" id="UP000013827">
    <property type="component" value="Unassembled WGS sequence"/>
</dbReference>
<keyword evidence="5" id="KW-1185">Reference proteome</keyword>
<evidence type="ECO:0000256" key="2">
    <source>
        <dbReference type="ARBA" id="ARBA00023242"/>
    </source>
</evidence>
<reference evidence="4" key="2">
    <citation type="submission" date="2024-10" db="UniProtKB">
        <authorList>
            <consortium name="EnsemblProtists"/>
        </authorList>
    </citation>
    <scope>IDENTIFICATION</scope>
</reference>
<evidence type="ECO:0000259" key="3">
    <source>
        <dbReference type="Pfam" id="PF15613"/>
    </source>
</evidence>
<dbReference type="GeneID" id="17284482"/>
<comment type="subcellular location">
    <subcellularLocation>
        <location evidence="1">Nucleus</location>
    </subcellularLocation>
</comment>
<dbReference type="RefSeq" id="XP_005791641.1">
    <property type="nucleotide sequence ID" value="XM_005791584.1"/>
</dbReference>
<dbReference type="KEGG" id="ehx:EMIHUDRAFT_213550"/>
<organism evidence="4 5">
    <name type="scientific">Emiliania huxleyi (strain CCMP1516)</name>
    <dbReference type="NCBI Taxonomy" id="280463"/>
    <lineage>
        <taxon>Eukaryota</taxon>
        <taxon>Haptista</taxon>
        <taxon>Haptophyta</taxon>
        <taxon>Prymnesiophyceae</taxon>
        <taxon>Isochrysidales</taxon>
        <taxon>Noelaerhabdaceae</taxon>
        <taxon>Emiliania</taxon>
    </lineage>
</organism>
<proteinExistence type="predicted"/>
<dbReference type="GO" id="GO:0005634">
    <property type="term" value="C:nucleus"/>
    <property type="evidence" value="ECO:0007669"/>
    <property type="project" value="UniProtKB-SubCell"/>
</dbReference>
<reference evidence="5" key="1">
    <citation type="journal article" date="2013" name="Nature">
        <title>Pan genome of the phytoplankton Emiliania underpins its global distribution.</title>
        <authorList>
            <person name="Read B.A."/>
            <person name="Kegel J."/>
            <person name="Klute M.J."/>
            <person name="Kuo A."/>
            <person name="Lefebvre S.C."/>
            <person name="Maumus F."/>
            <person name="Mayer C."/>
            <person name="Miller J."/>
            <person name="Monier A."/>
            <person name="Salamov A."/>
            <person name="Young J."/>
            <person name="Aguilar M."/>
            <person name="Claverie J.M."/>
            <person name="Frickenhaus S."/>
            <person name="Gonzalez K."/>
            <person name="Herman E.K."/>
            <person name="Lin Y.C."/>
            <person name="Napier J."/>
            <person name="Ogata H."/>
            <person name="Sarno A.F."/>
            <person name="Shmutz J."/>
            <person name="Schroeder D."/>
            <person name="de Vargas C."/>
            <person name="Verret F."/>
            <person name="von Dassow P."/>
            <person name="Valentin K."/>
            <person name="Van de Peer Y."/>
            <person name="Wheeler G."/>
            <person name="Dacks J.B."/>
            <person name="Delwiche C.F."/>
            <person name="Dyhrman S.T."/>
            <person name="Glockner G."/>
            <person name="John U."/>
            <person name="Richards T."/>
            <person name="Worden A.Z."/>
            <person name="Zhang X."/>
            <person name="Grigoriev I.V."/>
            <person name="Allen A.E."/>
            <person name="Bidle K."/>
            <person name="Borodovsky M."/>
            <person name="Bowler C."/>
            <person name="Brownlee C."/>
            <person name="Cock J.M."/>
            <person name="Elias M."/>
            <person name="Gladyshev V.N."/>
            <person name="Groth M."/>
            <person name="Guda C."/>
            <person name="Hadaegh A."/>
            <person name="Iglesias-Rodriguez M.D."/>
            <person name="Jenkins J."/>
            <person name="Jones B.M."/>
            <person name="Lawson T."/>
            <person name="Leese F."/>
            <person name="Lindquist E."/>
            <person name="Lobanov A."/>
            <person name="Lomsadze A."/>
            <person name="Malik S.B."/>
            <person name="Marsh M.E."/>
            <person name="Mackinder L."/>
            <person name="Mock T."/>
            <person name="Mueller-Roeber B."/>
            <person name="Pagarete A."/>
            <person name="Parker M."/>
            <person name="Probert I."/>
            <person name="Quesneville H."/>
            <person name="Raines C."/>
            <person name="Rensing S.A."/>
            <person name="Riano-Pachon D.M."/>
            <person name="Richier S."/>
            <person name="Rokitta S."/>
            <person name="Shiraiwa Y."/>
            <person name="Soanes D.M."/>
            <person name="van der Giezen M."/>
            <person name="Wahlund T.M."/>
            <person name="Williams B."/>
            <person name="Wilson W."/>
            <person name="Wolfe G."/>
            <person name="Wurch L.L."/>
        </authorList>
    </citation>
    <scope>NUCLEOTIDE SEQUENCE</scope>
</reference>
<dbReference type="AlphaFoldDB" id="A0A0D3IM59"/>
<dbReference type="PaxDb" id="2903-EOD12344"/>
<dbReference type="EnsemblProtists" id="EOD12344">
    <property type="protein sequence ID" value="EOD12344"/>
    <property type="gene ID" value="EMIHUDRAFT_213550"/>
</dbReference>
<evidence type="ECO:0000313" key="5">
    <source>
        <dbReference type="Proteomes" id="UP000013827"/>
    </source>
</evidence>
<evidence type="ECO:0000256" key="1">
    <source>
        <dbReference type="ARBA" id="ARBA00004123"/>
    </source>
</evidence>
<feature type="domain" description="WHIM2" evidence="3">
    <location>
        <begin position="37"/>
        <end position="121"/>
    </location>
</feature>
<dbReference type="RefSeq" id="XP_005764773.1">
    <property type="nucleotide sequence ID" value="XM_005764716.1"/>
</dbReference>
<dbReference type="KEGG" id="ehx:EMIHUDRAFT_223705"/>
<dbReference type="HOGENOM" id="CLU_1996872_0_0_1"/>
<dbReference type="GeneID" id="17258529"/>
<name>A0A0D3IM59_EMIH1</name>